<evidence type="ECO:0000313" key="2">
    <source>
        <dbReference type="EMBL" id="NNU26219.1"/>
    </source>
</evidence>
<dbReference type="PANTHER" id="PTHR46623:SF6">
    <property type="entry name" value="ALPHA_BETA-HYDROLASES SUPERFAMILY PROTEIN"/>
    <property type="match status" value="1"/>
</dbReference>
<evidence type="ECO:0000259" key="1">
    <source>
        <dbReference type="Pfam" id="PF01738"/>
    </source>
</evidence>
<protein>
    <submittedName>
        <fullName evidence="2">Dienelactone hydrolase</fullName>
    </submittedName>
</protein>
<feature type="domain" description="Dienelactone hydrolase" evidence="1">
    <location>
        <begin position="4"/>
        <end position="186"/>
    </location>
</feature>
<dbReference type="Gene3D" id="3.40.50.1820">
    <property type="entry name" value="alpha/beta hydrolase"/>
    <property type="match status" value="1"/>
</dbReference>
<gene>
    <name evidence="2" type="ORF">HLI28_01500</name>
</gene>
<dbReference type="AlphaFoldDB" id="A0A849K2C8"/>
<dbReference type="InterPro" id="IPR029058">
    <property type="entry name" value="AB_hydrolase_fold"/>
</dbReference>
<name>A0A849K2C8_9MICO</name>
<dbReference type="SUPFAM" id="SSF53474">
    <property type="entry name" value="alpha/beta-Hydrolases"/>
    <property type="match status" value="1"/>
</dbReference>
<dbReference type="GO" id="GO:0016787">
    <property type="term" value="F:hydrolase activity"/>
    <property type="evidence" value="ECO:0007669"/>
    <property type="project" value="UniProtKB-KW"/>
</dbReference>
<dbReference type="Pfam" id="PF01738">
    <property type="entry name" value="DLH"/>
    <property type="match status" value="1"/>
</dbReference>
<keyword evidence="2" id="KW-0378">Hydrolase</keyword>
<dbReference type="Proteomes" id="UP000557204">
    <property type="component" value="Unassembled WGS sequence"/>
</dbReference>
<dbReference type="PANTHER" id="PTHR46623">
    <property type="entry name" value="CARBOXYMETHYLENEBUTENOLIDASE-RELATED"/>
    <property type="match status" value="1"/>
</dbReference>
<dbReference type="RefSeq" id="WP_171245723.1">
    <property type="nucleotide sequence ID" value="NZ_JABFAJ010000003.1"/>
</dbReference>
<dbReference type="EMBL" id="JABFAJ010000003">
    <property type="protein sequence ID" value="NNU26219.1"/>
    <property type="molecule type" value="Genomic_DNA"/>
</dbReference>
<sequence>MAEIVLFHHAGGLTEGVRSFAQELRDAGHTVHTPDLFEGRTFADVTDGVAFAQAAGEGTFARRAAAVVADLPTDVVYGGLSMGIARATECVLERPGARGAFFLYGAVDPAWWDATWPAGVPSQAHVTEDDPWREREAEEAYLAAVAGGELFAYPDGGHLFAEPGHPDHDARTAALATQRVLDLLARLPR</sequence>
<proteinExistence type="predicted"/>
<comment type="caution">
    <text evidence="2">The sequence shown here is derived from an EMBL/GenBank/DDBJ whole genome shotgun (WGS) entry which is preliminary data.</text>
</comment>
<dbReference type="InterPro" id="IPR051049">
    <property type="entry name" value="Dienelactone_hydrolase-like"/>
</dbReference>
<organism evidence="2 3">
    <name type="scientific">Isoptericola sediminis</name>
    <dbReference type="NCBI Taxonomy" id="2733572"/>
    <lineage>
        <taxon>Bacteria</taxon>
        <taxon>Bacillati</taxon>
        <taxon>Actinomycetota</taxon>
        <taxon>Actinomycetes</taxon>
        <taxon>Micrococcales</taxon>
        <taxon>Promicromonosporaceae</taxon>
        <taxon>Isoptericola</taxon>
    </lineage>
</organism>
<keyword evidence="3" id="KW-1185">Reference proteome</keyword>
<accession>A0A849K2C8</accession>
<reference evidence="2 3" key="1">
    <citation type="submission" date="2020-05" db="EMBL/GenBank/DDBJ databases">
        <title>Genome sequence of Isoptericola sp. JC619 isolated from Chilika lagoon, India.</title>
        <authorList>
            <person name="Kumar D."/>
            <person name="Appam K."/>
            <person name="Gandham S."/>
            <person name="Uppada J."/>
            <person name="Sasikala C."/>
            <person name="Venkata Ramana C."/>
        </authorList>
    </citation>
    <scope>NUCLEOTIDE SEQUENCE [LARGE SCALE GENOMIC DNA]</scope>
    <source>
        <strain evidence="2 3">JC619</strain>
    </source>
</reference>
<dbReference type="InterPro" id="IPR002925">
    <property type="entry name" value="Dienelactn_hydro"/>
</dbReference>
<evidence type="ECO:0000313" key="3">
    <source>
        <dbReference type="Proteomes" id="UP000557204"/>
    </source>
</evidence>